<evidence type="ECO:0000256" key="4">
    <source>
        <dbReference type="SAM" id="MobiDB-lite"/>
    </source>
</evidence>
<dbReference type="PANTHER" id="PTHR31602">
    <property type="entry name" value="GROWTH-REGULATING FACTOR 5"/>
    <property type="match status" value="1"/>
</dbReference>
<comment type="function">
    <text evidence="3">Transcription activator.</text>
</comment>
<keyword evidence="3" id="KW-0010">Activator</keyword>
<feature type="region of interest" description="Disordered" evidence="4">
    <location>
        <begin position="106"/>
        <end position="128"/>
    </location>
</feature>
<comment type="similarity">
    <text evidence="3">Belongs to the GRF family.</text>
</comment>
<evidence type="ECO:0000313" key="7">
    <source>
        <dbReference type="Proteomes" id="UP001054252"/>
    </source>
</evidence>
<comment type="subcellular location">
    <subcellularLocation>
        <location evidence="3">Nucleus</location>
    </subcellularLocation>
</comment>
<proteinExistence type="inferred from homology"/>
<evidence type="ECO:0000256" key="1">
    <source>
        <dbReference type="ARBA" id="ARBA00023242"/>
    </source>
</evidence>
<dbReference type="Pfam" id="PF08879">
    <property type="entry name" value="WRC"/>
    <property type="match status" value="1"/>
</dbReference>
<feature type="compositionally biased region" description="Basic residues" evidence="4">
    <location>
        <begin position="106"/>
        <end position="120"/>
    </location>
</feature>
<dbReference type="GO" id="GO:0032502">
    <property type="term" value="P:developmental process"/>
    <property type="evidence" value="ECO:0007669"/>
    <property type="project" value="InterPro"/>
</dbReference>
<evidence type="ECO:0000259" key="5">
    <source>
        <dbReference type="PROSITE" id="PS51667"/>
    </source>
</evidence>
<keyword evidence="1 3" id="KW-0539">Nucleus</keyword>
<evidence type="ECO:0000256" key="3">
    <source>
        <dbReference type="RuleBase" id="RU367127"/>
    </source>
</evidence>
<protein>
    <recommendedName>
        <fullName evidence="3">Growth-regulating factor</fullName>
    </recommendedName>
</protein>
<dbReference type="GO" id="GO:0005634">
    <property type="term" value="C:nucleus"/>
    <property type="evidence" value="ECO:0007669"/>
    <property type="project" value="UniProtKB-SubCell"/>
</dbReference>
<dbReference type="AlphaFoldDB" id="A0AAV5HK14"/>
<evidence type="ECO:0000313" key="6">
    <source>
        <dbReference type="EMBL" id="GKU88998.1"/>
    </source>
</evidence>
<keyword evidence="3" id="KW-0804">Transcription</keyword>
<comment type="caution">
    <text evidence="2">Lacks conserved residue(s) required for the propagation of feature annotation.</text>
</comment>
<gene>
    <name evidence="6" type="ORF">SLEP1_g3198</name>
</gene>
<comment type="caution">
    <text evidence="6">The sequence shown here is derived from an EMBL/GenBank/DDBJ whole genome shotgun (WGS) entry which is preliminary data.</text>
</comment>
<reference evidence="6 7" key="1">
    <citation type="journal article" date="2021" name="Commun. Biol.">
        <title>The genome of Shorea leprosula (Dipterocarpaceae) highlights the ecological relevance of drought in aseasonal tropical rainforests.</title>
        <authorList>
            <person name="Ng K.K.S."/>
            <person name="Kobayashi M.J."/>
            <person name="Fawcett J.A."/>
            <person name="Hatakeyama M."/>
            <person name="Paape T."/>
            <person name="Ng C.H."/>
            <person name="Ang C.C."/>
            <person name="Tnah L.H."/>
            <person name="Lee C.T."/>
            <person name="Nishiyama T."/>
            <person name="Sese J."/>
            <person name="O'Brien M.J."/>
            <person name="Copetti D."/>
            <person name="Mohd Noor M.I."/>
            <person name="Ong R.C."/>
            <person name="Putra M."/>
            <person name="Sireger I.Z."/>
            <person name="Indrioko S."/>
            <person name="Kosugi Y."/>
            <person name="Izuno A."/>
            <person name="Isagi Y."/>
            <person name="Lee S.L."/>
            <person name="Shimizu K.K."/>
        </authorList>
    </citation>
    <scope>NUCLEOTIDE SEQUENCE [LARGE SCALE GENOMIC DNA]</scope>
    <source>
        <strain evidence="6">214</strain>
    </source>
</reference>
<dbReference type="EMBL" id="BPVZ01000003">
    <property type="protein sequence ID" value="GKU88998.1"/>
    <property type="molecule type" value="Genomic_DNA"/>
</dbReference>
<dbReference type="PROSITE" id="PS51667">
    <property type="entry name" value="WRC"/>
    <property type="match status" value="1"/>
</dbReference>
<sequence>MNNNWLHCFIELQYLLVPLDLLFPSIKNPLALVTSHCPCNQFYLPISILVNDGSWVGSSLNLRFAGKGDLEPRRCRRIDGKKWRCSRDMASDQKYYERHMHLCHPRSRKPVEHPKKKTRPSHTQDLPLSPSTIVLPNSCITTSHSSSPFLINVSQPFHQNQTTKSLDELNQKVATFRSLGFVTSFKEPGKTNERVSLSSLSLLIRGNNIVDNEMGHIHMGVGVIDPNQNQEYGAKSHLSNWLPPASWTAPTLRKPLAEALRRSKVNHAVAAAAAITIEANSNPYVGEFMRNGRDLDEKGDTREFPLW</sequence>
<accession>A0AAV5HK14</accession>
<evidence type="ECO:0000256" key="2">
    <source>
        <dbReference type="PROSITE-ProRule" id="PRU01002"/>
    </source>
</evidence>
<comment type="domain">
    <text evidence="3">The QLQ domain and WRC domain may be involved in protein-protein interaction and DNA-binding, respectively.</text>
</comment>
<dbReference type="GO" id="GO:0006351">
    <property type="term" value="P:DNA-templated transcription"/>
    <property type="evidence" value="ECO:0007669"/>
    <property type="project" value="UniProtKB-UniRule"/>
</dbReference>
<keyword evidence="3" id="KW-0805">Transcription regulation</keyword>
<keyword evidence="7" id="KW-1185">Reference proteome</keyword>
<dbReference type="PANTHER" id="PTHR31602:SF101">
    <property type="entry name" value="GROWTH-REGULATING FACTOR 7"/>
    <property type="match status" value="1"/>
</dbReference>
<dbReference type="InterPro" id="IPR014977">
    <property type="entry name" value="WRC_dom"/>
</dbReference>
<name>A0AAV5HK14_9ROSI</name>
<dbReference type="Proteomes" id="UP001054252">
    <property type="component" value="Unassembled WGS sequence"/>
</dbReference>
<feature type="domain" description="WRC" evidence="5">
    <location>
        <begin position="69"/>
        <end position="113"/>
    </location>
</feature>
<organism evidence="6 7">
    <name type="scientific">Rubroshorea leprosula</name>
    <dbReference type="NCBI Taxonomy" id="152421"/>
    <lineage>
        <taxon>Eukaryota</taxon>
        <taxon>Viridiplantae</taxon>
        <taxon>Streptophyta</taxon>
        <taxon>Embryophyta</taxon>
        <taxon>Tracheophyta</taxon>
        <taxon>Spermatophyta</taxon>
        <taxon>Magnoliopsida</taxon>
        <taxon>eudicotyledons</taxon>
        <taxon>Gunneridae</taxon>
        <taxon>Pentapetalae</taxon>
        <taxon>rosids</taxon>
        <taxon>malvids</taxon>
        <taxon>Malvales</taxon>
        <taxon>Dipterocarpaceae</taxon>
        <taxon>Rubroshorea</taxon>
    </lineage>
</organism>
<dbReference type="GO" id="GO:0005524">
    <property type="term" value="F:ATP binding"/>
    <property type="evidence" value="ECO:0007669"/>
    <property type="project" value="UniProtKB-UniRule"/>
</dbReference>
<dbReference type="InterPro" id="IPR031137">
    <property type="entry name" value="GRF"/>
</dbReference>